<dbReference type="Pfam" id="PF04749">
    <property type="entry name" value="PLAC8"/>
    <property type="match status" value="1"/>
</dbReference>
<dbReference type="InterPro" id="IPR006461">
    <property type="entry name" value="PLAC_motif_containing"/>
</dbReference>
<keyword evidence="1" id="KW-1133">Transmembrane helix</keyword>
<organism evidence="2">
    <name type="scientific">Lotharella globosa</name>
    <dbReference type="NCBI Taxonomy" id="91324"/>
    <lineage>
        <taxon>Eukaryota</taxon>
        <taxon>Sar</taxon>
        <taxon>Rhizaria</taxon>
        <taxon>Cercozoa</taxon>
        <taxon>Chlorarachniophyceae</taxon>
        <taxon>Lotharella</taxon>
    </lineage>
</organism>
<reference evidence="2" key="1">
    <citation type="submission" date="2021-01" db="EMBL/GenBank/DDBJ databases">
        <authorList>
            <person name="Corre E."/>
            <person name="Pelletier E."/>
            <person name="Niang G."/>
            <person name="Scheremetjew M."/>
            <person name="Finn R."/>
            <person name="Kale V."/>
            <person name="Holt S."/>
            <person name="Cochrane G."/>
            <person name="Meng A."/>
            <person name="Brown T."/>
            <person name="Cohen L."/>
        </authorList>
    </citation>
    <scope>NUCLEOTIDE SEQUENCE</scope>
    <source>
        <strain evidence="2">CCCM811</strain>
    </source>
</reference>
<evidence type="ECO:0000313" key="2">
    <source>
        <dbReference type="EMBL" id="CAE0672230.1"/>
    </source>
</evidence>
<gene>
    <name evidence="2" type="ORF">LGLO00237_LOCUS23880</name>
</gene>
<keyword evidence="1" id="KW-0472">Membrane</keyword>
<feature type="transmembrane region" description="Helical" evidence="1">
    <location>
        <begin position="179"/>
        <end position="204"/>
    </location>
</feature>
<name>A0A7S4DUX9_9EUKA</name>
<evidence type="ECO:0000256" key="1">
    <source>
        <dbReference type="SAM" id="Phobius"/>
    </source>
</evidence>
<proteinExistence type="predicted"/>
<dbReference type="AlphaFoldDB" id="A0A7S4DUX9"/>
<sequence length="280" mass="30488">MSGYTPVSDGQSNNDALVEGQAYAGRPVPVQASVGNQYGEAAVHQGVAVAQAQNVIHAQPVQAEGAYLGGSNQGRTPYVQPVYNAPAQEVAFAIPVQEAPMGVPGRQAENGFWPTHLFGCFENPVPSCLMACCCWCFPLARVRAHAHIENPSCNGFPGSSWESNIGFLATLFVLHQIFWFLRSIVVFDILSMVCQIIVVFFVCVTRMEFRRRKGITENCCCCEDTIFDDFFSSCFCTCCAIAQMDRIEFNYRDGCTDCGRAFSNPLPEAGFPVHAAPAAP</sequence>
<protein>
    <submittedName>
        <fullName evidence="2">Uncharacterized protein</fullName>
    </submittedName>
</protein>
<keyword evidence="1" id="KW-0812">Transmembrane</keyword>
<dbReference type="NCBIfam" id="TIGR01571">
    <property type="entry name" value="A_thal_Cys_rich"/>
    <property type="match status" value="1"/>
</dbReference>
<dbReference type="EMBL" id="HBIV01033487">
    <property type="protein sequence ID" value="CAE0672230.1"/>
    <property type="molecule type" value="Transcribed_RNA"/>
</dbReference>
<accession>A0A7S4DUX9</accession>